<feature type="domain" description="Fucosyltransferase N-terminal" evidence="13">
    <location>
        <begin position="27"/>
        <end position="143"/>
    </location>
</feature>
<dbReference type="PANTHER" id="PTHR11929:SF226">
    <property type="entry name" value="ATP-DEPENDENT DNA HELICASE-RELATED"/>
    <property type="match status" value="1"/>
</dbReference>
<keyword evidence="5 11" id="KW-0812">Transmembrane</keyword>
<evidence type="ECO:0000256" key="10">
    <source>
        <dbReference type="ARBA" id="ARBA00060399"/>
    </source>
</evidence>
<dbReference type="PANTHER" id="PTHR11929">
    <property type="entry name" value="ALPHA- 1,3 -FUCOSYLTRANSFERASE"/>
    <property type="match status" value="1"/>
</dbReference>
<dbReference type="Pfam" id="PF17039">
    <property type="entry name" value="Glyco_tran_10_N"/>
    <property type="match status" value="1"/>
</dbReference>
<evidence type="ECO:0000256" key="11">
    <source>
        <dbReference type="RuleBase" id="RU003832"/>
    </source>
</evidence>
<dbReference type="EMBL" id="CAJNOK010018062">
    <property type="protein sequence ID" value="CAF1275369.1"/>
    <property type="molecule type" value="Genomic_DNA"/>
</dbReference>
<dbReference type="GO" id="GO:0046920">
    <property type="term" value="F:alpha-(1-&gt;3)-fucosyltransferase activity"/>
    <property type="evidence" value="ECO:0007669"/>
    <property type="project" value="TreeGrafter"/>
</dbReference>
<evidence type="ECO:0000256" key="7">
    <source>
        <dbReference type="ARBA" id="ARBA00022989"/>
    </source>
</evidence>
<dbReference type="GO" id="GO:0032580">
    <property type="term" value="C:Golgi cisterna membrane"/>
    <property type="evidence" value="ECO:0007669"/>
    <property type="project" value="UniProtKB-SubCell"/>
</dbReference>
<dbReference type="InterPro" id="IPR031481">
    <property type="entry name" value="Glyco_tran_10_N"/>
</dbReference>
<evidence type="ECO:0000256" key="3">
    <source>
        <dbReference type="ARBA" id="ARBA00022676"/>
    </source>
</evidence>
<evidence type="ECO:0000313" key="14">
    <source>
        <dbReference type="EMBL" id="CAF1275369.1"/>
    </source>
</evidence>
<keyword evidence="4 11" id="KW-0808">Transferase</keyword>
<keyword evidence="8" id="KW-0472">Membrane</keyword>
<keyword evidence="11" id="KW-0333">Golgi apparatus</keyword>
<dbReference type="AlphaFoldDB" id="A0A8S2Q240"/>
<evidence type="ECO:0000259" key="13">
    <source>
        <dbReference type="Pfam" id="PF17039"/>
    </source>
</evidence>
<keyword evidence="6" id="KW-0735">Signal-anchor</keyword>
<dbReference type="FunFam" id="3.40.50.11660:FF:000002">
    <property type="entry name" value="Alpha-(1,3)-fucosyltransferase"/>
    <property type="match status" value="1"/>
</dbReference>
<organism evidence="15 16">
    <name type="scientific">Didymodactylos carnosus</name>
    <dbReference type="NCBI Taxonomy" id="1234261"/>
    <lineage>
        <taxon>Eukaryota</taxon>
        <taxon>Metazoa</taxon>
        <taxon>Spiralia</taxon>
        <taxon>Gnathifera</taxon>
        <taxon>Rotifera</taxon>
        <taxon>Eurotatoria</taxon>
        <taxon>Bdelloidea</taxon>
        <taxon>Philodinida</taxon>
        <taxon>Philodinidae</taxon>
        <taxon>Didymodactylos</taxon>
    </lineage>
</organism>
<accession>A0A8S2Q240</accession>
<comment type="similarity">
    <text evidence="2 11">Belongs to the glycosyltransferase 10 family.</text>
</comment>
<keyword evidence="3 11" id="KW-0328">Glycosyltransferase</keyword>
<evidence type="ECO:0000256" key="1">
    <source>
        <dbReference type="ARBA" id="ARBA00004922"/>
    </source>
</evidence>
<comment type="subcellular location">
    <subcellularLocation>
        <location evidence="10">Endomembrane system</location>
        <topology evidence="10">Single-pass type II membrane protein</topology>
    </subcellularLocation>
    <subcellularLocation>
        <location evidence="11">Golgi apparatus</location>
        <location evidence="11">Golgi stack membrane</location>
        <topology evidence="11">Single-pass type II membrane protein</topology>
    </subcellularLocation>
</comment>
<comment type="caution">
    <text evidence="15">The sequence shown here is derived from an EMBL/GenBank/DDBJ whole genome shotgun (WGS) entry which is preliminary data.</text>
</comment>
<dbReference type="EC" id="2.4.1.-" evidence="11"/>
<feature type="domain" description="Fucosyltransferase C-terminal" evidence="12">
    <location>
        <begin position="180"/>
        <end position="358"/>
    </location>
</feature>
<evidence type="ECO:0000256" key="8">
    <source>
        <dbReference type="ARBA" id="ARBA00023136"/>
    </source>
</evidence>
<comment type="pathway">
    <text evidence="1">Protein modification; protein glycosylation.</text>
</comment>
<proteinExistence type="inferred from homology"/>
<sequence length="367" mass="43581">MLFIIIKLPAQRITTQITQYSIRFVANKPLILLYTHNFSIKTRDNICKGKKGSHLVNFDYCPYKCDFSCQLKDFNRSTVVLFFGEDFSWPFQLTNNNRTSANQIWVFWSWEAPIQHPEYTKSGLSFNWTMTYRRDSDIWHTYGKYIHRNLSRSINDAQCVDFYNSPNNQSTFNIPNEFLKRKNRILWIVSNCNAKTYRNQIALKLGRYYPIDQYGSCTNKTRLSEEQFGKILFGYKFYLAFENSHCLDYITEKVFYNALVHGSIPIVMGASETNYVELLPKSSFMYITHSSNFTAFASELVRIGSDIDRYRTYHEWRAEYRVLTWPNGYYLDDKFCDLCTKLQQKTYQPKAYTNFSNWLNKCWKPLS</sequence>
<reference evidence="15" key="1">
    <citation type="submission" date="2021-02" db="EMBL/GenBank/DDBJ databases">
        <authorList>
            <person name="Nowell W R."/>
        </authorList>
    </citation>
    <scope>NUCLEOTIDE SEQUENCE</scope>
</reference>
<dbReference type="InterPro" id="IPR055270">
    <property type="entry name" value="Glyco_tran_10_C"/>
</dbReference>
<evidence type="ECO:0000256" key="6">
    <source>
        <dbReference type="ARBA" id="ARBA00022968"/>
    </source>
</evidence>
<evidence type="ECO:0000256" key="5">
    <source>
        <dbReference type="ARBA" id="ARBA00022692"/>
    </source>
</evidence>
<dbReference type="InterPro" id="IPR001503">
    <property type="entry name" value="Glyco_trans_10"/>
</dbReference>
<protein>
    <recommendedName>
        <fullName evidence="11">Fucosyltransferase</fullName>
        <ecNumber evidence="11">2.4.1.-</ecNumber>
    </recommendedName>
</protein>
<name>A0A8S2Q240_9BILA</name>
<dbReference type="InterPro" id="IPR038577">
    <property type="entry name" value="GT10-like_C_sf"/>
</dbReference>
<evidence type="ECO:0000259" key="12">
    <source>
        <dbReference type="Pfam" id="PF00852"/>
    </source>
</evidence>
<dbReference type="Proteomes" id="UP000677228">
    <property type="component" value="Unassembled WGS sequence"/>
</dbReference>
<evidence type="ECO:0000313" key="16">
    <source>
        <dbReference type="Proteomes" id="UP000682733"/>
    </source>
</evidence>
<evidence type="ECO:0000256" key="9">
    <source>
        <dbReference type="ARBA" id="ARBA00023180"/>
    </source>
</evidence>
<dbReference type="Proteomes" id="UP000682733">
    <property type="component" value="Unassembled WGS sequence"/>
</dbReference>
<gene>
    <name evidence="14" type="ORF">OVA965_LOCUS27382</name>
    <name evidence="15" type="ORF">TMI583_LOCUS28123</name>
</gene>
<dbReference type="Pfam" id="PF00852">
    <property type="entry name" value="Glyco_transf_10"/>
    <property type="match status" value="1"/>
</dbReference>
<evidence type="ECO:0000256" key="2">
    <source>
        <dbReference type="ARBA" id="ARBA00008919"/>
    </source>
</evidence>
<keyword evidence="9" id="KW-0325">Glycoprotein</keyword>
<dbReference type="SUPFAM" id="SSF53756">
    <property type="entry name" value="UDP-Glycosyltransferase/glycogen phosphorylase"/>
    <property type="match status" value="1"/>
</dbReference>
<evidence type="ECO:0000313" key="15">
    <source>
        <dbReference type="EMBL" id="CAF4080382.1"/>
    </source>
</evidence>
<dbReference type="EMBL" id="CAJOBA010039618">
    <property type="protein sequence ID" value="CAF4080382.1"/>
    <property type="molecule type" value="Genomic_DNA"/>
</dbReference>
<dbReference type="Gene3D" id="3.40.50.11660">
    <property type="entry name" value="Glycosyl transferase family 10, C-terminal domain"/>
    <property type="match status" value="1"/>
</dbReference>
<keyword evidence="7" id="KW-1133">Transmembrane helix</keyword>
<evidence type="ECO:0000256" key="4">
    <source>
        <dbReference type="ARBA" id="ARBA00022679"/>
    </source>
</evidence>